<feature type="region of interest" description="Disordered" evidence="1">
    <location>
        <begin position="111"/>
        <end position="146"/>
    </location>
</feature>
<evidence type="ECO:0000256" key="1">
    <source>
        <dbReference type="SAM" id="MobiDB-lite"/>
    </source>
</evidence>
<feature type="compositionally biased region" description="Polar residues" evidence="1">
    <location>
        <begin position="132"/>
        <end position="143"/>
    </location>
</feature>
<dbReference type="EMBL" id="LMTR01000071">
    <property type="protein sequence ID" value="KWT66780.1"/>
    <property type="molecule type" value="Genomic_DNA"/>
</dbReference>
<dbReference type="AntiFam" id="ANF00057">
    <property type="entry name" value="Translation of E. coli type CRISPR repeat"/>
</dbReference>
<feature type="region of interest" description="Disordered" evidence="1">
    <location>
        <begin position="41"/>
        <end position="64"/>
    </location>
</feature>
<name>A0A125NUI9_HYPSL</name>
<protein>
    <submittedName>
        <fullName evidence="2">Uncharacterized protein</fullName>
    </submittedName>
</protein>
<feature type="compositionally biased region" description="Polar residues" evidence="1">
    <location>
        <begin position="49"/>
        <end position="60"/>
    </location>
</feature>
<evidence type="ECO:0000313" key="3">
    <source>
        <dbReference type="Proteomes" id="UP000059074"/>
    </source>
</evidence>
<keyword evidence="3" id="KW-1185">Reference proteome</keyword>
<dbReference type="AlphaFoldDB" id="A0A125NUI9"/>
<dbReference type="AntiFam" id="ANF00006">
    <property type="entry name" value="Translation of CRISPR region"/>
</dbReference>
<comment type="caution">
    <text evidence="2">The sequence shown here is derived from an EMBL/GenBank/DDBJ whole genome shotgun (WGS) entry which is preliminary data.</text>
</comment>
<gene>
    <name evidence="2" type="ORF">APY04_2187</name>
</gene>
<accession>A0A125NUI9</accession>
<evidence type="ECO:0000313" key="2">
    <source>
        <dbReference type="EMBL" id="KWT66780.1"/>
    </source>
</evidence>
<sequence length="175" mass="17916">MRGGARALVEATASGAGAYSFGPASAGNTLLALRLPGGRPVQPRACGQHRNTSFQSSAESGSAPRVRGTLAGMNVSGQHVRFSPAGAGNTPSAHRARSSLPVQPRACGEHTGTGGAVFFSGGSAPRVRGTPASLQQCSPQQRFSPARAGNTYLSPSWLMERPVQPRACGEHVRAA</sequence>
<dbReference type="PATRIC" id="fig|121290.4.peg.2388"/>
<dbReference type="Proteomes" id="UP000059074">
    <property type="component" value="Unassembled WGS sequence"/>
</dbReference>
<dbReference type="STRING" id="121290.APY04_2187"/>
<proteinExistence type="predicted"/>
<reference evidence="2 3" key="1">
    <citation type="submission" date="2015-10" db="EMBL/GenBank/DDBJ databases">
        <title>Transcriptomic analysis of a linuron degrading triple-species bacterial consortium.</title>
        <authorList>
            <person name="Albers P."/>
        </authorList>
    </citation>
    <scope>NUCLEOTIDE SEQUENCE [LARGE SCALE GENOMIC DNA]</scope>
    <source>
        <strain evidence="2 3">WDL6</strain>
    </source>
</reference>
<organism evidence="2 3">
    <name type="scientific">Hyphomicrobium sulfonivorans</name>
    <dbReference type="NCBI Taxonomy" id="121290"/>
    <lineage>
        <taxon>Bacteria</taxon>
        <taxon>Pseudomonadati</taxon>
        <taxon>Pseudomonadota</taxon>
        <taxon>Alphaproteobacteria</taxon>
        <taxon>Hyphomicrobiales</taxon>
        <taxon>Hyphomicrobiaceae</taxon>
        <taxon>Hyphomicrobium</taxon>
    </lineage>
</organism>